<accession>A0A0G0QET5</accession>
<dbReference type="Pfam" id="PF09511">
    <property type="entry name" value="RNA_lig_T4_1"/>
    <property type="match status" value="1"/>
</dbReference>
<comment type="caution">
    <text evidence="2">The sequence shown here is derived from an EMBL/GenBank/DDBJ whole genome shotgun (WGS) entry which is preliminary data.</text>
</comment>
<dbReference type="InterPro" id="IPR019039">
    <property type="entry name" value="T4-Rnl1-like_N"/>
</dbReference>
<sequence>MLAIQEYLQNSSLDTLNEDLAIKATRHESLPLVVLNYSQLESPKIHPVIRDCRGIVIQTDSPIFPVISQGFRRFFNWGEYIEEMNQFDWSDFSVNEKCDGTYIGLAYFQDQWILHTRGGWGNNIVGKSPFTWENLFCIAMGIKNLQEIPFPRDSSYVFELCSVYNKVVRTYPTPMTFLIGARFNALIEYSPSQLDQFARQYQLNSPIRYSFSSIDEIISLIKQYERDDPTYEGVVIRDIDNIRFKIKSLTYLALHRMKGEDNSFNFKGVLPFILAGDTDELLVYFPEVEELTKSMAEKIRVVWSEIVDLWNNSKDEISQKDFALKVKDHQFSGLLFTNRKQNGDLESLQNLWRNSPDMMLKILFK</sequence>
<dbReference type="STRING" id="1618574.UT24_C0015G0030"/>
<evidence type="ECO:0000259" key="1">
    <source>
        <dbReference type="Pfam" id="PF09511"/>
    </source>
</evidence>
<dbReference type="Proteomes" id="UP000033881">
    <property type="component" value="Unassembled WGS sequence"/>
</dbReference>
<dbReference type="EMBL" id="LBWB01000015">
    <property type="protein sequence ID" value="KKR00222.1"/>
    <property type="molecule type" value="Genomic_DNA"/>
</dbReference>
<proteinExistence type="predicted"/>
<keyword evidence="2" id="KW-0436">Ligase</keyword>
<evidence type="ECO:0000313" key="3">
    <source>
        <dbReference type="Proteomes" id="UP000033881"/>
    </source>
</evidence>
<protein>
    <submittedName>
        <fullName evidence="2">RNA ligase, T4 RnlA-like protein</fullName>
    </submittedName>
</protein>
<reference evidence="2 3" key="1">
    <citation type="journal article" date="2015" name="Nature">
        <title>rRNA introns, odd ribosomes, and small enigmatic genomes across a large radiation of phyla.</title>
        <authorList>
            <person name="Brown C.T."/>
            <person name="Hug L.A."/>
            <person name="Thomas B.C."/>
            <person name="Sharon I."/>
            <person name="Castelle C.J."/>
            <person name="Singh A."/>
            <person name="Wilkins M.J."/>
            <person name="Williams K.H."/>
            <person name="Banfield J.F."/>
        </authorList>
    </citation>
    <scope>NUCLEOTIDE SEQUENCE [LARGE SCALE GENOMIC DNA]</scope>
</reference>
<dbReference type="GO" id="GO:0016874">
    <property type="term" value="F:ligase activity"/>
    <property type="evidence" value="ECO:0007669"/>
    <property type="project" value="UniProtKB-KW"/>
</dbReference>
<evidence type="ECO:0000313" key="2">
    <source>
        <dbReference type="EMBL" id="KKR00222.1"/>
    </source>
</evidence>
<organism evidence="2 3">
    <name type="scientific">Candidatus Woesebacteria bacterium GW2011_GWB1_39_12</name>
    <dbReference type="NCBI Taxonomy" id="1618574"/>
    <lineage>
        <taxon>Bacteria</taxon>
        <taxon>Candidatus Woeseibacteriota</taxon>
    </lineage>
</organism>
<name>A0A0G0QET5_9BACT</name>
<feature type="domain" description="T4 RNA ligase 1-like N-terminal" evidence="1">
    <location>
        <begin position="52"/>
        <end position="247"/>
    </location>
</feature>
<gene>
    <name evidence="2" type="ORF">UT24_C0015G0030</name>
</gene>
<dbReference type="AlphaFoldDB" id="A0A0G0QET5"/>